<dbReference type="GO" id="GO:0090486">
    <property type="term" value="F:small RNA 2'-O-methyltransferase activity"/>
    <property type="evidence" value="ECO:0007669"/>
    <property type="project" value="UniProtKB-EC"/>
</dbReference>
<dbReference type="Pfam" id="PF13489">
    <property type="entry name" value="Methyltransf_23"/>
    <property type="match status" value="1"/>
</dbReference>
<evidence type="ECO:0000259" key="13">
    <source>
        <dbReference type="Pfam" id="PF12623"/>
    </source>
</evidence>
<dbReference type="Proteomes" id="UP000234966">
    <property type="component" value="Unassembled WGS sequence"/>
</dbReference>
<dbReference type="InterPro" id="IPR026610">
    <property type="entry name" value="Hen1"/>
</dbReference>
<comment type="similarity">
    <text evidence="2">Belongs to the methyltransferase superfamily. HEN1 family.</text>
</comment>
<dbReference type="PANTHER" id="PTHR21404">
    <property type="entry name" value="HEN1"/>
    <property type="match status" value="1"/>
</dbReference>
<organism evidence="14 15">
    <name type="scientific">Fischerella thermalis CCMEE 5330</name>
    <dbReference type="NCBI Taxonomy" id="2019670"/>
    <lineage>
        <taxon>Bacteria</taxon>
        <taxon>Bacillati</taxon>
        <taxon>Cyanobacteriota</taxon>
        <taxon>Cyanophyceae</taxon>
        <taxon>Nostocales</taxon>
        <taxon>Hapalosiphonaceae</taxon>
        <taxon>Fischerella</taxon>
    </lineage>
</organism>
<accession>A0A2N6M6U1</accession>
<comment type="cofactor">
    <cofactor evidence="1">
        <name>Mg(2+)</name>
        <dbReference type="ChEBI" id="CHEBI:18420"/>
    </cofactor>
</comment>
<dbReference type="GO" id="GO:0046872">
    <property type="term" value="F:metal ion binding"/>
    <property type="evidence" value="ECO:0007669"/>
    <property type="project" value="UniProtKB-KW"/>
</dbReference>
<evidence type="ECO:0000256" key="6">
    <source>
        <dbReference type="ARBA" id="ARBA00022691"/>
    </source>
</evidence>
<dbReference type="Gene3D" id="3.30.1610.20">
    <property type="entry name" value="Hen1, N-terminal domain"/>
    <property type="match status" value="1"/>
</dbReference>
<evidence type="ECO:0000256" key="12">
    <source>
        <dbReference type="ARBA" id="ARBA00048418"/>
    </source>
</evidence>
<evidence type="ECO:0000256" key="8">
    <source>
        <dbReference type="ARBA" id="ARBA00022842"/>
    </source>
</evidence>
<keyword evidence="8" id="KW-0460">Magnesium</keyword>
<sequence length="479" mass="54980">MLLTISTTHQPATELGYLLHKHPDRCQSFALAFGQAHVFYPEADTQRCTAALLLEIDPVRLVRGHSSTIKQYVSDRPYVASSFLSVAIAQVFSTALAGRCQQRQELTQTPIPLVARLPVLPCRGGEAFLRQLFEPLGYSVSATGHLLDEKFPEWGQSQYYTVELQHTLPLSEFLNHLYVLIPVLDDDKHYWVGDEEVEKLLRHGEGWLHTHPAREQITRRYLKRQNYLTRAALTQLTEQEILDPDQAQERHTQEEAAVEKPLSLNQQRMNAVVATLKNHGAKRVIDLGCGQGNLLKILIKDSFFDQLTGVDVSYRSLEVAKERLDRLCLPRNQWNRLQLIQGALTYQDKRFNGYDAATVIEVIEHLDLARIEAFERVVFEFAKPRIVIVTTPNIEYNIKFENLPAGKLRHKDHRFEWTRTEFQTWAKEITQRFGYSVEFQSVGEEDIELGSPTQMAIFKQYPKEGRSQKAIRGIKTSSN</sequence>
<dbReference type="GO" id="GO:0030422">
    <property type="term" value="P:siRNA processing"/>
    <property type="evidence" value="ECO:0007669"/>
    <property type="project" value="TreeGrafter"/>
</dbReference>
<keyword evidence="9" id="KW-0694">RNA-binding</keyword>
<dbReference type="NCBIfam" id="TIGR04074">
    <property type="entry name" value="bacter_Hen1"/>
    <property type="match status" value="1"/>
</dbReference>
<evidence type="ECO:0000256" key="9">
    <source>
        <dbReference type="ARBA" id="ARBA00022884"/>
    </source>
</evidence>
<evidence type="ECO:0000256" key="3">
    <source>
        <dbReference type="ARBA" id="ARBA00021330"/>
    </source>
</evidence>
<comment type="catalytic activity">
    <reaction evidence="12">
        <text>small RNA 3'-end nucleotide + S-adenosyl-L-methionine = small RNA 3'-end 2'-O-methylnucleotide + S-adenosyl-L-homocysteine + H(+)</text>
        <dbReference type="Rhea" id="RHEA:37887"/>
        <dbReference type="Rhea" id="RHEA-COMP:10415"/>
        <dbReference type="Rhea" id="RHEA-COMP:10416"/>
        <dbReference type="ChEBI" id="CHEBI:15378"/>
        <dbReference type="ChEBI" id="CHEBI:57856"/>
        <dbReference type="ChEBI" id="CHEBI:59789"/>
        <dbReference type="ChEBI" id="CHEBI:74896"/>
        <dbReference type="ChEBI" id="CHEBI:74898"/>
        <dbReference type="EC" id="2.1.1.386"/>
    </reaction>
</comment>
<dbReference type="Gene3D" id="3.40.50.150">
    <property type="entry name" value="Vaccinia Virus protein VP39"/>
    <property type="match status" value="1"/>
</dbReference>
<dbReference type="PANTHER" id="PTHR21404:SF3">
    <property type="entry name" value="SMALL RNA 2'-O-METHYLTRANSFERASE"/>
    <property type="match status" value="1"/>
</dbReference>
<reference evidence="14 15" key="1">
    <citation type="submission" date="2017-07" db="EMBL/GenBank/DDBJ databases">
        <title>Genomes of Fischerella (Mastigocladus) sp. strains.</title>
        <authorList>
            <person name="Miller S.R."/>
        </authorList>
    </citation>
    <scope>NUCLEOTIDE SEQUENCE [LARGE SCALE GENOMIC DNA]</scope>
    <source>
        <strain evidence="14 15">CCMEE 5330</strain>
    </source>
</reference>
<evidence type="ECO:0000256" key="2">
    <source>
        <dbReference type="ARBA" id="ARBA00009026"/>
    </source>
</evidence>
<evidence type="ECO:0000256" key="1">
    <source>
        <dbReference type="ARBA" id="ARBA00001946"/>
    </source>
</evidence>
<evidence type="ECO:0000256" key="10">
    <source>
        <dbReference type="ARBA" id="ARBA00023158"/>
    </source>
</evidence>
<dbReference type="GO" id="GO:0003723">
    <property type="term" value="F:RNA binding"/>
    <property type="evidence" value="ECO:0007669"/>
    <property type="project" value="UniProtKB-KW"/>
</dbReference>
<evidence type="ECO:0000313" key="14">
    <source>
        <dbReference type="EMBL" id="PMB42461.1"/>
    </source>
</evidence>
<dbReference type="GO" id="GO:0001510">
    <property type="term" value="P:RNA methylation"/>
    <property type="evidence" value="ECO:0007669"/>
    <property type="project" value="InterPro"/>
</dbReference>
<evidence type="ECO:0000256" key="4">
    <source>
        <dbReference type="ARBA" id="ARBA00022603"/>
    </source>
</evidence>
<dbReference type="EC" id="2.1.1.386" evidence="11"/>
<keyword evidence="5 14" id="KW-0808">Transferase</keyword>
<keyword evidence="7" id="KW-0479">Metal-binding</keyword>
<dbReference type="AlphaFoldDB" id="A0A2N6M6U1"/>
<keyword evidence="6" id="KW-0949">S-adenosyl-L-methionine</keyword>
<dbReference type="InterPro" id="IPR024026">
    <property type="entry name" value="3'-RNA_MeTfrase_Hen1_bac"/>
</dbReference>
<dbReference type="InterPro" id="IPR029063">
    <property type="entry name" value="SAM-dependent_MTases_sf"/>
</dbReference>
<dbReference type="GO" id="GO:0005737">
    <property type="term" value="C:cytoplasm"/>
    <property type="evidence" value="ECO:0007669"/>
    <property type="project" value="TreeGrafter"/>
</dbReference>
<protein>
    <recommendedName>
        <fullName evidence="3">Small RNA 2'-O-methyltransferase</fullName>
        <ecNumber evidence="11">2.1.1.386</ecNumber>
    </recommendedName>
</protein>
<dbReference type="EMBL" id="NMQI01000349">
    <property type="protein sequence ID" value="PMB42461.1"/>
    <property type="molecule type" value="Genomic_DNA"/>
</dbReference>
<feature type="domain" description="Hen1 N-terminal" evidence="13">
    <location>
        <begin position="1"/>
        <end position="236"/>
    </location>
</feature>
<gene>
    <name evidence="14" type="ORF">CEN41_15165</name>
</gene>
<keyword evidence="10" id="KW-0943">RNA-mediated gene silencing</keyword>
<proteinExistence type="inferred from homology"/>
<dbReference type="CDD" id="cd02440">
    <property type="entry name" value="AdoMet_MTases"/>
    <property type="match status" value="1"/>
</dbReference>
<dbReference type="RefSeq" id="WP_102207198.1">
    <property type="nucleotide sequence ID" value="NZ_NMQI01000349.1"/>
</dbReference>
<dbReference type="SUPFAM" id="SSF53335">
    <property type="entry name" value="S-adenosyl-L-methionine-dependent methyltransferases"/>
    <property type="match status" value="1"/>
</dbReference>
<evidence type="ECO:0000256" key="5">
    <source>
        <dbReference type="ARBA" id="ARBA00022679"/>
    </source>
</evidence>
<comment type="caution">
    <text evidence="14">The sequence shown here is derived from an EMBL/GenBank/DDBJ whole genome shotgun (WGS) entry which is preliminary data.</text>
</comment>
<keyword evidence="4 14" id="KW-0489">Methyltransferase</keyword>
<dbReference type="InterPro" id="IPR024740">
    <property type="entry name" value="Hen1_N"/>
</dbReference>
<evidence type="ECO:0000256" key="11">
    <source>
        <dbReference type="ARBA" id="ARBA00035025"/>
    </source>
</evidence>
<name>A0A2N6M6U1_9CYAN</name>
<evidence type="ECO:0000313" key="15">
    <source>
        <dbReference type="Proteomes" id="UP000234966"/>
    </source>
</evidence>
<dbReference type="Pfam" id="PF12623">
    <property type="entry name" value="Hen1_L"/>
    <property type="match status" value="1"/>
</dbReference>
<evidence type="ECO:0000256" key="7">
    <source>
        <dbReference type="ARBA" id="ARBA00022723"/>
    </source>
</evidence>
<dbReference type="InterPro" id="IPR038546">
    <property type="entry name" value="Hen1_N_sf"/>
</dbReference>